<dbReference type="RefSeq" id="WP_120470838.1">
    <property type="nucleotide sequence ID" value="NZ_RAYQ01000014.1"/>
</dbReference>
<feature type="compositionally biased region" description="Basic and acidic residues" evidence="1">
    <location>
        <begin position="261"/>
        <end position="293"/>
    </location>
</feature>
<dbReference type="OrthoDB" id="1047417at2"/>
<evidence type="ECO:0000259" key="2">
    <source>
        <dbReference type="Pfam" id="PF09681"/>
    </source>
</evidence>
<dbReference type="NCBIfam" id="TIGR01714">
    <property type="entry name" value="phage_rep_org_N"/>
    <property type="match status" value="1"/>
</dbReference>
<accession>A0A3A9AW20</accession>
<protein>
    <recommendedName>
        <fullName evidence="2">Phage replisome organiser N-terminal domain-containing protein</fullName>
    </recommendedName>
</protein>
<evidence type="ECO:0000313" key="4">
    <source>
        <dbReference type="Proteomes" id="UP000280696"/>
    </source>
</evidence>
<keyword evidence="4" id="KW-1185">Reference proteome</keyword>
<gene>
    <name evidence="3" type="ORF">D7V94_13650</name>
</gene>
<evidence type="ECO:0000313" key="3">
    <source>
        <dbReference type="EMBL" id="RKI90545.1"/>
    </source>
</evidence>
<dbReference type="Proteomes" id="UP000280696">
    <property type="component" value="Unassembled WGS sequence"/>
</dbReference>
<dbReference type="AlphaFoldDB" id="A0A3A9AW20"/>
<comment type="caution">
    <text evidence="3">The sequence shown here is derived from an EMBL/GenBank/DDBJ whole genome shotgun (WGS) entry which is preliminary data.</text>
</comment>
<feature type="compositionally biased region" description="Polar residues" evidence="1">
    <location>
        <begin position="246"/>
        <end position="259"/>
    </location>
</feature>
<dbReference type="Pfam" id="PF09681">
    <property type="entry name" value="Phage_rep_org_N"/>
    <property type="match status" value="1"/>
</dbReference>
<sequence length="293" mass="34098">MAKKYYWLKLKDGWFDSKVIKKLRKIAGGDTYTIIYLKMLLLSLKNEGKLYYEGLEESFADELALELNEDPDNVKVTISFLENCGLIEIVDSDEYMLTEVPTAIGSETESAQRMRKCRDSKNKKLLEDKTSHCDGDVTKSDTDIEIEKDIEKDKKNICTEPERSEPEPEPIITLPLNTGEEYPVFQCDIDEFAELYPAVDVLQAMRGMRGWLNTNPARRKTKRGIRRFINSWIAREQDRGYRRPTEGSSYQQNQGNFANMQKDEYDPDIFRRMADESREDINSRKEEPDGRNQ</sequence>
<dbReference type="EMBL" id="RAYQ01000014">
    <property type="protein sequence ID" value="RKI90545.1"/>
    <property type="molecule type" value="Genomic_DNA"/>
</dbReference>
<dbReference type="InterPro" id="IPR010056">
    <property type="entry name" value="Phage_rep_org__N"/>
</dbReference>
<reference evidence="3 4" key="1">
    <citation type="submission" date="2018-09" db="EMBL/GenBank/DDBJ databases">
        <title>Murine metabolic-syndrome-specific gut microbial biobank.</title>
        <authorList>
            <person name="Liu C."/>
        </authorList>
    </citation>
    <scope>NUCLEOTIDE SEQUENCE [LARGE SCALE GENOMIC DNA]</scope>
    <source>
        <strain evidence="3 4">0.1xD8-82</strain>
    </source>
</reference>
<feature type="domain" description="Phage replisome organiser N-terminal" evidence="2">
    <location>
        <begin position="7"/>
        <end position="123"/>
    </location>
</feature>
<proteinExistence type="predicted"/>
<name>A0A3A9AW20_9FIRM</name>
<evidence type="ECO:0000256" key="1">
    <source>
        <dbReference type="SAM" id="MobiDB-lite"/>
    </source>
</evidence>
<feature type="region of interest" description="Disordered" evidence="1">
    <location>
        <begin position="239"/>
        <end position="293"/>
    </location>
</feature>
<organism evidence="3 4">
    <name type="scientific">Parablautia intestinalis</name>
    <dbReference type="NCBI Taxonomy" id="2320100"/>
    <lineage>
        <taxon>Bacteria</taxon>
        <taxon>Bacillati</taxon>
        <taxon>Bacillota</taxon>
        <taxon>Clostridia</taxon>
        <taxon>Lachnospirales</taxon>
        <taxon>Lachnospiraceae</taxon>
        <taxon>Parablautia</taxon>
    </lineage>
</organism>